<dbReference type="PANTHER" id="PTHR21000">
    <property type="entry name" value="DIHYDROXY-ACID DEHYDRATASE DAD"/>
    <property type="match status" value="1"/>
</dbReference>
<organism evidence="2 3">
    <name type="scientific">Paradevosia shaoguanensis</name>
    <dbReference type="NCBI Taxonomy" id="1335043"/>
    <lineage>
        <taxon>Bacteria</taxon>
        <taxon>Pseudomonadati</taxon>
        <taxon>Pseudomonadota</taxon>
        <taxon>Alphaproteobacteria</taxon>
        <taxon>Hyphomicrobiales</taxon>
        <taxon>Devosiaceae</taxon>
        <taxon>Paradevosia</taxon>
    </lineage>
</organism>
<dbReference type="Pfam" id="PF24877">
    <property type="entry name" value="ILV_EDD_C"/>
    <property type="match status" value="1"/>
</dbReference>
<name>A0AA41UDB1_9HYPH</name>
<dbReference type="PANTHER" id="PTHR21000:SF5">
    <property type="entry name" value="DIHYDROXY-ACID DEHYDRATASE, MITOCHONDRIAL"/>
    <property type="match status" value="1"/>
</dbReference>
<dbReference type="GO" id="GO:0009082">
    <property type="term" value="P:branched-chain amino acid biosynthetic process"/>
    <property type="evidence" value="ECO:0007669"/>
    <property type="project" value="TreeGrafter"/>
</dbReference>
<proteinExistence type="predicted"/>
<evidence type="ECO:0000313" key="3">
    <source>
        <dbReference type="Proteomes" id="UP001156140"/>
    </source>
</evidence>
<protein>
    <submittedName>
        <fullName evidence="2">Dihydroxy-acid dehydratase</fullName>
        <ecNumber evidence="2">4.2.1.9</ecNumber>
    </submittedName>
</protein>
<comment type="caution">
    <text evidence="2">The sequence shown here is derived from an EMBL/GenBank/DDBJ whole genome shotgun (WGS) entry which is preliminary data.</text>
</comment>
<dbReference type="AlphaFoldDB" id="A0AA41UDB1"/>
<gene>
    <name evidence="2" type="ORF">ML536_09825</name>
</gene>
<dbReference type="SUPFAM" id="SSF52016">
    <property type="entry name" value="LeuD/IlvD-like"/>
    <property type="match status" value="1"/>
</dbReference>
<keyword evidence="2" id="KW-0456">Lyase</keyword>
<sequence length="192" mass="20765">MPARRGQELSGAAARVLPRRIGSSPRGDQAANGLVRARVCLNPVTNHAYSHRHSFRTSVKRFRDGRGANDVPAVTAAISGFGEGEHVAQDVGSQFSGAMRGYCVGLLPETATCGPIALPRDGDLITLKSKAFCGASDARQEFERRKRDWAPRETQIVSGMDWMFAQQARMTHWGAVGACDEGAKECHADIWG</sequence>
<dbReference type="InterPro" id="IPR042096">
    <property type="entry name" value="Dihydro-acid_dehy_C"/>
</dbReference>
<dbReference type="EMBL" id="JALAZD010000001">
    <property type="protein sequence ID" value="MCI0127124.1"/>
    <property type="molecule type" value="Genomic_DNA"/>
</dbReference>
<reference evidence="2" key="1">
    <citation type="submission" date="2022-03" db="EMBL/GenBank/DDBJ databases">
        <title>The complete genome sequence of a Methyloterrigena soli.</title>
        <authorList>
            <person name="Zi Z."/>
        </authorList>
    </citation>
    <scope>NUCLEOTIDE SEQUENCE</scope>
    <source>
        <strain evidence="2">M48</strain>
    </source>
</reference>
<evidence type="ECO:0000259" key="1">
    <source>
        <dbReference type="Pfam" id="PF24877"/>
    </source>
</evidence>
<dbReference type="GO" id="GO:0004160">
    <property type="term" value="F:dihydroxy-acid dehydratase activity"/>
    <property type="evidence" value="ECO:0007669"/>
    <property type="project" value="UniProtKB-EC"/>
</dbReference>
<dbReference type="InterPro" id="IPR050165">
    <property type="entry name" value="DHAD_IlvD/Edd"/>
</dbReference>
<dbReference type="EC" id="4.2.1.9" evidence="2"/>
<dbReference type="Proteomes" id="UP001156140">
    <property type="component" value="Unassembled WGS sequence"/>
</dbReference>
<accession>A0AA41UDB1</accession>
<dbReference type="Gene3D" id="3.50.30.80">
    <property type="entry name" value="IlvD/EDD C-terminal domain-like"/>
    <property type="match status" value="1"/>
</dbReference>
<dbReference type="RefSeq" id="WP_281736441.1">
    <property type="nucleotide sequence ID" value="NZ_CP068983.1"/>
</dbReference>
<evidence type="ECO:0000313" key="2">
    <source>
        <dbReference type="EMBL" id="MCI0127124.1"/>
    </source>
</evidence>
<dbReference type="InterPro" id="IPR056740">
    <property type="entry name" value="ILV_EDD_C"/>
</dbReference>
<feature type="domain" description="Dihydroxy-acid/6-phosphogluconate dehydratase C-terminal" evidence="1">
    <location>
        <begin position="65"/>
        <end position="175"/>
    </location>
</feature>
<keyword evidence="3" id="KW-1185">Reference proteome</keyword>